<dbReference type="InterPro" id="IPR019791">
    <property type="entry name" value="Haem_peroxidase_animal"/>
</dbReference>
<dbReference type="Gene3D" id="1.10.640.10">
    <property type="entry name" value="Haem peroxidase domain superfamily, animal type"/>
    <property type="match status" value="1"/>
</dbReference>
<evidence type="ECO:0000256" key="1">
    <source>
        <dbReference type="ARBA" id="ARBA00004613"/>
    </source>
</evidence>
<proteinExistence type="predicted"/>
<name>A0ABQ3D8B7_9RHOB</name>
<dbReference type="InterPro" id="IPR010255">
    <property type="entry name" value="Haem_peroxidase_sf"/>
</dbReference>
<dbReference type="GO" id="GO:0004601">
    <property type="term" value="F:peroxidase activity"/>
    <property type="evidence" value="ECO:0007669"/>
    <property type="project" value="UniProtKB-KW"/>
</dbReference>
<reference evidence="5" key="1">
    <citation type="journal article" date="2019" name="Int. J. Syst. Evol. Microbiol.">
        <title>The Global Catalogue of Microorganisms (GCM) 10K type strain sequencing project: providing services to taxonomists for standard genome sequencing and annotation.</title>
        <authorList>
            <consortium name="The Broad Institute Genomics Platform"/>
            <consortium name="The Broad Institute Genome Sequencing Center for Infectious Disease"/>
            <person name="Wu L."/>
            <person name="Ma J."/>
        </authorList>
    </citation>
    <scope>NUCLEOTIDE SEQUENCE [LARGE SCALE GENOMIC DNA]</scope>
    <source>
        <strain evidence="5">KCTC 32465</strain>
    </source>
</reference>
<protein>
    <submittedName>
        <fullName evidence="4">Heme peroxidase</fullName>
    </submittedName>
</protein>
<dbReference type="SUPFAM" id="SSF48113">
    <property type="entry name" value="Heme-dependent peroxidases"/>
    <property type="match status" value="1"/>
</dbReference>
<dbReference type="PROSITE" id="PS50292">
    <property type="entry name" value="PEROXIDASE_3"/>
    <property type="match status" value="1"/>
</dbReference>
<keyword evidence="5" id="KW-1185">Reference proteome</keyword>
<dbReference type="EMBL" id="BMZF01000018">
    <property type="protein sequence ID" value="GHA63137.1"/>
    <property type="molecule type" value="Genomic_DNA"/>
</dbReference>
<evidence type="ECO:0000256" key="3">
    <source>
        <dbReference type="ARBA" id="ARBA00023180"/>
    </source>
</evidence>
<gene>
    <name evidence="4" type="ORF">GCM10008927_30560</name>
</gene>
<evidence type="ECO:0000313" key="5">
    <source>
        <dbReference type="Proteomes" id="UP000634455"/>
    </source>
</evidence>
<sequence length="521" mass="58084">MSVSSTSVLHNVILPHSSLYKGLFGRMFRSLPAWTPEESSEPDIIAGLQNFANAAMSEPPNDPLGDNANMPAGYTYFGQFVDHDITFDPTSSLQRQNDPNKLHNFRTPRLDLDCLYGEGPSDEPFMYDDLRGGMFLIGQSGEQNEPDLPRNIQGRALIGDMRNDENVIVSQFQLAMLNLHNRIYGQLMFPNGNMPAKFGKNDEKFAQAQRILRWFYQYVVWHDWVKRIVKDAIWKTVLKKVNGQYEYGGQYYNWEYQPFIPIEFSVAAYRFGHSLVRPGYQVNLNTDVDLGFGVEIPIFHPDRVPGQDDLALHDLKGFKNLRKKHTIQWDWYFQMQSSQGPFPQASRKIDPQLSSALFKVTEGPGGLNHLAFLNLMRSWRMGLPSGSAVAQAMGFTPHPVANAHEDVLWHYILKEASGPKGQSGKMLGDVGGTIVAEVFGGLLYGDNSSFISAAPNWTPNQEPAIMALLPRGKPESAGDNDNDPANWTWEVADLLRAAGAPIDDTDVASTIATGANPSANS</sequence>
<dbReference type="PANTHER" id="PTHR11475:SF4">
    <property type="entry name" value="CHORION PEROXIDASE"/>
    <property type="match status" value="1"/>
</dbReference>
<keyword evidence="3" id="KW-0325">Glycoprotein</keyword>
<organism evidence="4 5">
    <name type="scientific">Paramylibacter ulvae</name>
    <dbReference type="NCBI Taxonomy" id="1651968"/>
    <lineage>
        <taxon>Bacteria</taxon>
        <taxon>Pseudomonadati</taxon>
        <taxon>Pseudomonadota</taxon>
        <taxon>Alphaproteobacteria</taxon>
        <taxon>Rhodobacterales</taxon>
        <taxon>Paracoccaceae</taxon>
        <taxon>Paramylibacter</taxon>
    </lineage>
</organism>
<evidence type="ECO:0000256" key="2">
    <source>
        <dbReference type="ARBA" id="ARBA00022525"/>
    </source>
</evidence>
<dbReference type="InterPro" id="IPR037120">
    <property type="entry name" value="Haem_peroxidase_sf_animal"/>
</dbReference>
<accession>A0ABQ3D8B7</accession>
<comment type="subcellular location">
    <subcellularLocation>
        <location evidence="1">Secreted</location>
    </subcellularLocation>
</comment>
<evidence type="ECO:0000313" key="4">
    <source>
        <dbReference type="EMBL" id="GHA63137.1"/>
    </source>
</evidence>
<dbReference type="Pfam" id="PF03098">
    <property type="entry name" value="An_peroxidase"/>
    <property type="match status" value="1"/>
</dbReference>
<dbReference type="Proteomes" id="UP000634455">
    <property type="component" value="Unassembled WGS sequence"/>
</dbReference>
<keyword evidence="4" id="KW-0560">Oxidoreductase</keyword>
<keyword evidence="4" id="KW-0575">Peroxidase</keyword>
<comment type="caution">
    <text evidence="4">The sequence shown here is derived from an EMBL/GenBank/DDBJ whole genome shotgun (WGS) entry which is preliminary data.</text>
</comment>
<keyword evidence="2" id="KW-0964">Secreted</keyword>
<dbReference type="RefSeq" id="WP_189641610.1">
    <property type="nucleotide sequence ID" value="NZ_BMZF01000018.1"/>
</dbReference>
<dbReference type="PANTHER" id="PTHR11475">
    <property type="entry name" value="OXIDASE/PEROXIDASE"/>
    <property type="match status" value="1"/>
</dbReference>